<dbReference type="GO" id="GO:0000151">
    <property type="term" value="C:ubiquitin ligase complex"/>
    <property type="evidence" value="ECO:0007669"/>
    <property type="project" value="TreeGrafter"/>
</dbReference>
<evidence type="ECO:0000259" key="4">
    <source>
        <dbReference type="PROSITE" id="PS50097"/>
    </source>
</evidence>
<dbReference type="GeneID" id="63782661"/>
<dbReference type="Gene3D" id="1.25.40.20">
    <property type="entry name" value="Ankyrin repeat-containing domain"/>
    <property type="match status" value="1"/>
</dbReference>
<dbReference type="InterPro" id="IPR036770">
    <property type="entry name" value="Ankyrin_rpt-contain_sf"/>
</dbReference>
<dbReference type="InterPro" id="IPR011333">
    <property type="entry name" value="SKP1/BTB/POZ_sf"/>
</dbReference>
<dbReference type="OrthoDB" id="684045at2759"/>
<evidence type="ECO:0000256" key="2">
    <source>
        <dbReference type="ARBA" id="ARBA00023043"/>
    </source>
</evidence>
<dbReference type="Pfam" id="PF12796">
    <property type="entry name" value="Ank_2"/>
    <property type="match status" value="1"/>
</dbReference>
<dbReference type="PROSITE" id="PS50088">
    <property type="entry name" value="ANK_REPEAT"/>
    <property type="match status" value="1"/>
</dbReference>
<keyword evidence="6" id="KW-1185">Reference proteome</keyword>
<dbReference type="Gene3D" id="3.30.710.10">
    <property type="entry name" value="Potassium Channel Kv1.1, Chain A"/>
    <property type="match status" value="2"/>
</dbReference>
<dbReference type="PROSITE" id="PS50297">
    <property type="entry name" value="ANK_REP_REGION"/>
    <property type="match status" value="1"/>
</dbReference>
<feature type="domain" description="BTB" evidence="4">
    <location>
        <begin position="123"/>
        <end position="188"/>
    </location>
</feature>
<comment type="caution">
    <text evidence="5">The sequence shown here is derived from an EMBL/GenBank/DDBJ whole genome shotgun (WGS) entry which is preliminary data.</text>
</comment>
<proteinExistence type="predicted"/>
<dbReference type="SUPFAM" id="SSF54695">
    <property type="entry name" value="POZ domain"/>
    <property type="match status" value="2"/>
</dbReference>
<dbReference type="SUPFAM" id="SSF48403">
    <property type="entry name" value="Ankyrin repeat"/>
    <property type="match status" value="1"/>
</dbReference>
<dbReference type="STRING" id="56484.A0A1Y2FSP7"/>
<evidence type="ECO:0000313" key="6">
    <source>
        <dbReference type="Proteomes" id="UP000193685"/>
    </source>
</evidence>
<dbReference type="PANTHER" id="PTHR46231:SF1">
    <property type="entry name" value="ANKYRIN REPEAT AND BTB_POZ DOMAIN-CONTAINING PROTEIN 1"/>
    <property type="match status" value="1"/>
</dbReference>
<dbReference type="PROSITE" id="PS50097">
    <property type="entry name" value="BTB"/>
    <property type="match status" value="2"/>
</dbReference>
<keyword evidence="2 3" id="KW-0040">ANK repeat</keyword>
<dbReference type="RefSeq" id="XP_040727815.1">
    <property type="nucleotide sequence ID" value="XM_040866062.1"/>
</dbReference>
<dbReference type="InterPro" id="IPR000210">
    <property type="entry name" value="BTB/POZ_dom"/>
</dbReference>
<dbReference type="CDD" id="cd18186">
    <property type="entry name" value="BTB_POZ_ZBTB_KLHL-like"/>
    <property type="match status" value="1"/>
</dbReference>
<feature type="repeat" description="ANK" evidence="3">
    <location>
        <begin position="41"/>
        <end position="66"/>
    </location>
</feature>
<dbReference type="CDD" id="cd18497">
    <property type="entry name" value="BACK_ABTB1_BPOZ"/>
    <property type="match status" value="1"/>
</dbReference>
<dbReference type="OMA" id="EGARCIY"/>
<accession>A0A1Y2FSP7</accession>
<protein>
    <recommendedName>
        <fullName evidence="4">BTB domain-containing protein</fullName>
    </recommendedName>
</protein>
<dbReference type="InterPro" id="IPR044515">
    <property type="entry name" value="ABTB1"/>
</dbReference>
<evidence type="ECO:0000256" key="1">
    <source>
        <dbReference type="ARBA" id="ARBA00022737"/>
    </source>
</evidence>
<reference evidence="5 6" key="1">
    <citation type="submission" date="2016-07" db="EMBL/GenBank/DDBJ databases">
        <title>Pervasive Adenine N6-methylation of Active Genes in Fungi.</title>
        <authorList>
            <consortium name="DOE Joint Genome Institute"/>
            <person name="Mondo S.J."/>
            <person name="Dannebaum R.O."/>
            <person name="Kuo R.C."/>
            <person name="Labutti K."/>
            <person name="Haridas S."/>
            <person name="Kuo A."/>
            <person name="Salamov A."/>
            <person name="Ahrendt S.R."/>
            <person name="Lipzen A."/>
            <person name="Sullivan W."/>
            <person name="Andreopoulos W.B."/>
            <person name="Clum A."/>
            <person name="Lindquist E."/>
            <person name="Daum C."/>
            <person name="Ramamoorthy G.K."/>
            <person name="Gryganskyi A."/>
            <person name="Culley D."/>
            <person name="Magnuson J.K."/>
            <person name="James T.Y."/>
            <person name="O'Malley M.A."/>
            <person name="Stajich J.E."/>
            <person name="Spatafora J.W."/>
            <person name="Visel A."/>
            <person name="Grigoriev I.V."/>
        </authorList>
    </citation>
    <scope>NUCLEOTIDE SEQUENCE [LARGE SCALE GENOMIC DNA]</scope>
    <source>
        <strain evidence="5 6">12-1054</strain>
    </source>
</reference>
<evidence type="ECO:0000313" key="5">
    <source>
        <dbReference type="EMBL" id="ORY86959.1"/>
    </source>
</evidence>
<dbReference type="SMART" id="SM00225">
    <property type="entry name" value="BTB"/>
    <property type="match status" value="2"/>
</dbReference>
<dbReference type="GO" id="GO:0005737">
    <property type="term" value="C:cytoplasm"/>
    <property type="evidence" value="ECO:0007669"/>
    <property type="project" value="TreeGrafter"/>
</dbReference>
<dbReference type="PANTHER" id="PTHR46231">
    <property type="entry name" value="ANKYRIN REPEAT AND BTB/POZ DOMAIN-CONTAINING PROTEIN 1"/>
    <property type="match status" value="1"/>
</dbReference>
<dbReference type="EMBL" id="MCFI01000002">
    <property type="protein sequence ID" value="ORY86959.1"/>
    <property type="molecule type" value="Genomic_DNA"/>
</dbReference>
<dbReference type="SMART" id="SM00248">
    <property type="entry name" value="ANK"/>
    <property type="match status" value="1"/>
</dbReference>
<feature type="domain" description="BTB" evidence="4">
    <location>
        <begin position="271"/>
        <end position="343"/>
    </location>
</feature>
<gene>
    <name evidence="5" type="ORF">BCR37DRAFT_133767</name>
</gene>
<organism evidence="5 6">
    <name type="scientific">Protomyces lactucae-debilis</name>
    <dbReference type="NCBI Taxonomy" id="2754530"/>
    <lineage>
        <taxon>Eukaryota</taxon>
        <taxon>Fungi</taxon>
        <taxon>Dikarya</taxon>
        <taxon>Ascomycota</taxon>
        <taxon>Taphrinomycotina</taxon>
        <taxon>Taphrinomycetes</taxon>
        <taxon>Taphrinales</taxon>
        <taxon>Protomycetaceae</taxon>
        <taxon>Protomyces</taxon>
    </lineage>
</organism>
<dbReference type="AlphaFoldDB" id="A0A1Y2FSP7"/>
<name>A0A1Y2FSP7_PROLT</name>
<dbReference type="Proteomes" id="UP000193685">
    <property type="component" value="Unassembled WGS sequence"/>
</dbReference>
<dbReference type="InterPro" id="IPR002110">
    <property type="entry name" value="Ankyrin_rpt"/>
</dbReference>
<evidence type="ECO:0000256" key="3">
    <source>
        <dbReference type="PROSITE-ProRule" id="PRU00023"/>
    </source>
</evidence>
<keyword evidence="1" id="KW-0677">Repeat</keyword>
<dbReference type="Pfam" id="PF00651">
    <property type="entry name" value="BTB"/>
    <property type="match status" value="2"/>
</dbReference>
<sequence>MLLCEDVQFLELLEGTRAGDLEKVASCVENYNCNVNCVDKYDYSPLILASLCGHIHIVKYLLEHGAILERDTFDGARCLYGALNDEIRNLLLKYDATTSVDVLQPFAAHLSSLLGGNAPFDASDMCFKSSSYACRAHRFVLAARSKYCREQLRGKWQSKTDIVLPEEEVDAFNFALKWIYVDQFDADLTAVELRQLLTLADKLCLPDLADYFLNDTLGKRERRALQTRKAQDDMEAFVKNDVIGRSWVVDAPLSEAATEARRVLRESDLFADALLAVPTHDKSSRVYAVAKSELIKSDFYLTSFTSGFAESTDEVPYFTLDVSSEIAEIVLHFLYVDRAEIPRHLALDVLETASYLLMDKDRSLKSLAAIAVTNSDDLPPGTDIYQILRTAWLTESPRLENYAAKHIAHHFDRFLSEQAFKDIVQESAARISNRQDTDTIELVDDIRYYLSEAYGIYLEMNPVEERQRGQVIKEDHWVPLTEYELGYNQQLARLDHLLDSLSLQA</sequence>